<feature type="transmembrane region" description="Helical" evidence="6">
    <location>
        <begin position="35"/>
        <end position="55"/>
    </location>
</feature>
<dbReference type="RefSeq" id="WP_065411883.1">
    <property type="nucleotide sequence ID" value="NZ_MAYT01000030.1"/>
</dbReference>
<evidence type="ECO:0000256" key="6">
    <source>
        <dbReference type="SAM" id="Phobius"/>
    </source>
</evidence>
<reference evidence="8" key="1">
    <citation type="submission" date="2016-05" db="EMBL/GenBank/DDBJ databases">
        <authorList>
            <person name="Liu B."/>
            <person name="Wang J."/>
            <person name="Zhu Y."/>
            <person name="Liu G."/>
            <person name="Chen Q."/>
            <person name="Chen Z."/>
            <person name="Lan J."/>
            <person name="Che J."/>
            <person name="Ge C."/>
            <person name="Shi H."/>
            <person name="Pan Z."/>
            <person name="Liu X."/>
        </authorList>
    </citation>
    <scope>NUCLEOTIDE SEQUENCE [LARGE SCALE GENOMIC DNA]</scope>
    <source>
        <strain evidence="8">FJAT-27215</strain>
    </source>
</reference>
<evidence type="ECO:0000256" key="1">
    <source>
        <dbReference type="ARBA" id="ARBA00004651"/>
    </source>
</evidence>
<dbReference type="PANTHER" id="PTHR33931">
    <property type="entry name" value="HOLIN-LIKE PROTEIN CIDA-RELATED"/>
    <property type="match status" value="1"/>
</dbReference>
<dbReference type="PANTHER" id="PTHR33931:SF2">
    <property type="entry name" value="HOLIN-LIKE PROTEIN CIDA"/>
    <property type="match status" value="1"/>
</dbReference>
<dbReference type="GO" id="GO:0005886">
    <property type="term" value="C:plasma membrane"/>
    <property type="evidence" value="ECO:0007669"/>
    <property type="project" value="UniProtKB-SubCell"/>
</dbReference>
<evidence type="ECO:0000313" key="8">
    <source>
        <dbReference type="Proteomes" id="UP000092578"/>
    </source>
</evidence>
<feature type="transmembrane region" description="Helical" evidence="6">
    <location>
        <begin position="67"/>
        <end position="84"/>
    </location>
</feature>
<dbReference type="InterPro" id="IPR005538">
    <property type="entry name" value="LrgA/CidA"/>
</dbReference>
<evidence type="ECO:0000313" key="7">
    <source>
        <dbReference type="EMBL" id="OCA81990.1"/>
    </source>
</evidence>
<evidence type="ECO:0000256" key="4">
    <source>
        <dbReference type="ARBA" id="ARBA00022989"/>
    </source>
</evidence>
<evidence type="ECO:0000256" key="5">
    <source>
        <dbReference type="ARBA" id="ARBA00023136"/>
    </source>
</evidence>
<protein>
    <submittedName>
        <fullName evidence="7">Murein hydrolase regulator LrgA</fullName>
    </submittedName>
</protein>
<keyword evidence="2" id="KW-1003">Cell membrane</keyword>
<dbReference type="EMBL" id="MAYT01000030">
    <property type="protein sequence ID" value="OCA81990.1"/>
    <property type="molecule type" value="Genomic_DNA"/>
</dbReference>
<keyword evidence="3 6" id="KW-0812">Transmembrane</keyword>
<organism evidence="7 8">
    <name type="scientific">Pseudobacillus wudalianchiensis</name>
    <dbReference type="NCBI Taxonomy" id="1743143"/>
    <lineage>
        <taxon>Bacteria</taxon>
        <taxon>Bacillati</taxon>
        <taxon>Bacillota</taxon>
        <taxon>Bacilli</taxon>
        <taxon>Bacillales</taxon>
        <taxon>Bacillaceae</taxon>
        <taxon>Pseudobacillus</taxon>
    </lineage>
</organism>
<dbReference type="AlphaFoldDB" id="A0A1B9ADS7"/>
<proteinExistence type="predicted"/>
<feature type="transmembrane region" description="Helical" evidence="6">
    <location>
        <begin position="90"/>
        <end position="114"/>
    </location>
</feature>
<keyword evidence="7" id="KW-0378">Hydrolase</keyword>
<keyword evidence="5 6" id="KW-0472">Membrane</keyword>
<evidence type="ECO:0000256" key="2">
    <source>
        <dbReference type="ARBA" id="ARBA00022475"/>
    </source>
</evidence>
<dbReference type="GO" id="GO:0016787">
    <property type="term" value="F:hydrolase activity"/>
    <property type="evidence" value="ECO:0007669"/>
    <property type="project" value="UniProtKB-KW"/>
</dbReference>
<evidence type="ECO:0000256" key="3">
    <source>
        <dbReference type="ARBA" id="ARBA00022692"/>
    </source>
</evidence>
<name>A0A1B9ADS7_9BACI</name>
<sequence length="134" mass="14813">MRNGCLFIAQLGFLWLIYQLGQLLSESFHLPVPGNVLGMIILFLLLSFNIVKINWVEKGALFLNKHLSFFFVPIAVGLMTYTSLLKESGLALAVILFGSSIIGMALTGGVSQFLSARQIQREKGEDAGERRHSI</sequence>
<accession>A0A1B9ADS7</accession>
<keyword evidence="4 6" id="KW-1133">Transmembrane helix</keyword>
<gene>
    <name evidence="7" type="ORF">A8F95_14870</name>
</gene>
<keyword evidence="8" id="KW-1185">Reference proteome</keyword>
<comment type="subcellular location">
    <subcellularLocation>
        <location evidence="1">Cell membrane</location>
        <topology evidence="1">Multi-pass membrane protein</topology>
    </subcellularLocation>
</comment>
<dbReference type="Pfam" id="PF03788">
    <property type="entry name" value="LrgA"/>
    <property type="match status" value="1"/>
</dbReference>
<comment type="caution">
    <text evidence="7">The sequence shown here is derived from an EMBL/GenBank/DDBJ whole genome shotgun (WGS) entry which is preliminary data.</text>
</comment>
<dbReference type="Proteomes" id="UP000092578">
    <property type="component" value="Unassembled WGS sequence"/>
</dbReference>